<evidence type="ECO:0000313" key="3">
    <source>
        <dbReference type="Proteomes" id="UP000267096"/>
    </source>
</evidence>
<dbReference type="EMBL" id="UYRR01023149">
    <property type="protein sequence ID" value="VDK32253.1"/>
    <property type="molecule type" value="Genomic_DNA"/>
</dbReference>
<keyword evidence="1" id="KW-0812">Transmembrane</keyword>
<dbReference type="Proteomes" id="UP000267096">
    <property type="component" value="Unassembled WGS sequence"/>
</dbReference>
<dbReference type="WBParaSite" id="ASIM_0000872701-mRNA-1">
    <property type="protein sequence ID" value="ASIM_0000872701-mRNA-1"/>
    <property type="gene ID" value="ASIM_0000872701"/>
</dbReference>
<accession>A0A0M3JM45</accession>
<evidence type="ECO:0000313" key="2">
    <source>
        <dbReference type="EMBL" id="VDK32253.1"/>
    </source>
</evidence>
<sequence length="50" mass="5774">MSPQSKRSRKQTETKSNTQVRVLSISLFVTHLCLLVLINSSFILQYRHPS</sequence>
<reference evidence="2 3" key="2">
    <citation type="submission" date="2018-11" db="EMBL/GenBank/DDBJ databases">
        <authorList>
            <consortium name="Pathogen Informatics"/>
        </authorList>
    </citation>
    <scope>NUCLEOTIDE SEQUENCE [LARGE SCALE GENOMIC DNA]</scope>
</reference>
<protein>
    <submittedName>
        <fullName evidence="2 4">Uncharacterized protein</fullName>
    </submittedName>
</protein>
<keyword evidence="1" id="KW-0472">Membrane</keyword>
<organism evidence="4">
    <name type="scientific">Anisakis simplex</name>
    <name type="common">Herring worm</name>
    <dbReference type="NCBI Taxonomy" id="6269"/>
    <lineage>
        <taxon>Eukaryota</taxon>
        <taxon>Metazoa</taxon>
        <taxon>Ecdysozoa</taxon>
        <taxon>Nematoda</taxon>
        <taxon>Chromadorea</taxon>
        <taxon>Rhabditida</taxon>
        <taxon>Spirurina</taxon>
        <taxon>Ascaridomorpha</taxon>
        <taxon>Ascaridoidea</taxon>
        <taxon>Anisakidae</taxon>
        <taxon>Anisakis</taxon>
        <taxon>Anisakis simplex complex</taxon>
    </lineage>
</organism>
<evidence type="ECO:0000256" key="1">
    <source>
        <dbReference type="SAM" id="Phobius"/>
    </source>
</evidence>
<evidence type="ECO:0000313" key="4">
    <source>
        <dbReference type="WBParaSite" id="ASIM_0000872701-mRNA-1"/>
    </source>
</evidence>
<keyword evidence="3" id="KW-1185">Reference proteome</keyword>
<proteinExistence type="predicted"/>
<feature type="transmembrane region" description="Helical" evidence="1">
    <location>
        <begin position="20"/>
        <end position="44"/>
    </location>
</feature>
<gene>
    <name evidence="2" type="ORF">ASIM_LOCUS8481</name>
</gene>
<reference evidence="4" key="1">
    <citation type="submission" date="2017-02" db="UniProtKB">
        <authorList>
            <consortium name="WormBaseParasite"/>
        </authorList>
    </citation>
    <scope>IDENTIFICATION</scope>
</reference>
<dbReference type="AlphaFoldDB" id="A0A0M3JM45"/>
<name>A0A0M3JM45_ANISI</name>
<keyword evidence="1" id="KW-1133">Transmembrane helix</keyword>